<protein>
    <submittedName>
        <fullName evidence="2">Uncharacterized protein</fullName>
    </submittedName>
</protein>
<dbReference type="EMBL" id="RJKN01000011">
    <property type="protein sequence ID" value="ROP26692.1"/>
    <property type="molecule type" value="Genomic_DNA"/>
</dbReference>
<proteinExistence type="predicted"/>
<reference evidence="2 3" key="1">
    <citation type="journal article" date="2015" name="Stand. Genomic Sci.">
        <title>Genomic Encyclopedia of Bacterial and Archaeal Type Strains, Phase III: the genomes of soil and plant-associated and newly described type strains.</title>
        <authorList>
            <person name="Whitman W.B."/>
            <person name="Woyke T."/>
            <person name="Klenk H.P."/>
            <person name="Zhou Y."/>
            <person name="Lilburn T.G."/>
            <person name="Beck B.J."/>
            <person name="De Vos P."/>
            <person name="Vandamme P."/>
            <person name="Eisen J.A."/>
            <person name="Garrity G."/>
            <person name="Hugenholtz P."/>
            <person name="Kyrpides N.C."/>
        </authorList>
    </citation>
    <scope>NUCLEOTIDE SEQUENCE [LARGE SCALE GENOMIC DNA]</scope>
    <source>
        <strain evidence="2 3">CECT 7306</strain>
    </source>
</reference>
<keyword evidence="3" id="KW-1185">Reference proteome</keyword>
<evidence type="ECO:0000313" key="2">
    <source>
        <dbReference type="EMBL" id="ROP26692.1"/>
    </source>
</evidence>
<dbReference type="InParanoid" id="A0A3N1G8Y0"/>
<evidence type="ECO:0000256" key="1">
    <source>
        <dbReference type="SAM" id="MobiDB-lite"/>
    </source>
</evidence>
<sequence>MLGPMSTPDDGTTDAPGPHDATRTVAVPSEASPGTPAHEPVGTTAVEGVEPEDAWRQGIHLTSGAPEDADGSGQARSGYWDDEDDPEGPDET</sequence>
<gene>
    <name evidence="2" type="ORF">EDC03_3329</name>
</gene>
<dbReference type="Proteomes" id="UP000276232">
    <property type="component" value="Unassembled WGS sequence"/>
</dbReference>
<comment type="caution">
    <text evidence="2">The sequence shown here is derived from an EMBL/GenBank/DDBJ whole genome shotgun (WGS) entry which is preliminary data.</text>
</comment>
<dbReference type="AlphaFoldDB" id="A0A3N1G8Y0"/>
<feature type="compositionally biased region" description="Acidic residues" evidence="1">
    <location>
        <begin position="80"/>
        <end position="92"/>
    </location>
</feature>
<feature type="region of interest" description="Disordered" evidence="1">
    <location>
        <begin position="1"/>
        <end position="92"/>
    </location>
</feature>
<organism evidence="2 3">
    <name type="scientific">Pseudokineococcus lusitanus</name>
    <dbReference type="NCBI Taxonomy" id="763993"/>
    <lineage>
        <taxon>Bacteria</taxon>
        <taxon>Bacillati</taxon>
        <taxon>Actinomycetota</taxon>
        <taxon>Actinomycetes</taxon>
        <taxon>Kineosporiales</taxon>
        <taxon>Kineosporiaceae</taxon>
        <taxon>Pseudokineococcus</taxon>
    </lineage>
</organism>
<accession>A0A3N1G8Y0</accession>
<evidence type="ECO:0000313" key="3">
    <source>
        <dbReference type="Proteomes" id="UP000276232"/>
    </source>
</evidence>
<name>A0A3N1G8Y0_9ACTN</name>